<feature type="compositionally biased region" description="Polar residues" evidence="1">
    <location>
        <begin position="1"/>
        <end position="14"/>
    </location>
</feature>
<keyword evidence="3" id="KW-1185">Reference proteome</keyword>
<reference evidence="2 3" key="1">
    <citation type="journal article" date="2024" name="G3 (Bethesda)">
        <title>Genome assembly of Hibiscus sabdariffa L. provides insights into metabolisms of medicinal natural products.</title>
        <authorList>
            <person name="Kim T."/>
        </authorList>
    </citation>
    <scope>NUCLEOTIDE SEQUENCE [LARGE SCALE GENOMIC DNA]</scope>
    <source>
        <strain evidence="2">TK-2024</strain>
        <tissue evidence="2">Old leaves</tissue>
    </source>
</reference>
<feature type="region of interest" description="Disordered" evidence="1">
    <location>
        <begin position="45"/>
        <end position="156"/>
    </location>
</feature>
<organism evidence="2 3">
    <name type="scientific">Hibiscus sabdariffa</name>
    <name type="common">roselle</name>
    <dbReference type="NCBI Taxonomy" id="183260"/>
    <lineage>
        <taxon>Eukaryota</taxon>
        <taxon>Viridiplantae</taxon>
        <taxon>Streptophyta</taxon>
        <taxon>Embryophyta</taxon>
        <taxon>Tracheophyta</taxon>
        <taxon>Spermatophyta</taxon>
        <taxon>Magnoliopsida</taxon>
        <taxon>eudicotyledons</taxon>
        <taxon>Gunneridae</taxon>
        <taxon>Pentapetalae</taxon>
        <taxon>rosids</taxon>
        <taxon>malvids</taxon>
        <taxon>Malvales</taxon>
        <taxon>Malvaceae</taxon>
        <taxon>Malvoideae</taxon>
        <taxon>Hibiscus</taxon>
    </lineage>
</organism>
<feature type="compositionally biased region" description="Basic and acidic residues" evidence="1">
    <location>
        <begin position="214"/>
        <end position="235"/>
    </location>
</feature>
<sequence length="383" mass="40423">MANPNGRENPSVLTSLDADGNATGSYRGRPPDLVLPVDGPPCLERPGSPLATGIQPFNKKGRSLVENETGVPMGDRVEARSGAFGRDPLVLADGKNGDGDSGENSQQPIPSFRDKLLGTTGGSVAPSRRRRNAPLKKDVGAGAGRVSRNGGSGSRFPVIVDIQESTAADEDFVHVNHSKHNTSTSDTIADHLVVPAQAPTTNHGVRSGGGVVLREQEDSPLREDQPKGATDERVEGGQLSQAAPVQMASQGRVVAVKSSLPVAKNVAVHVMDSASLSSSRTTKGRVLPSSIRGTTSKMIMKKPGAPPIPKNMASKQRKKESRPASHLTLETGLSNLMENLEQAEILEVSRLRSSPPQGVGDGDHVVWEHNSAFEQVSTSDMQF</sequence>
<evidence type="ECO:0000313" key="3">
    <source>
        <dbReference type="Proteomes" id="UP001472677"/>
    </source>
</evidence>
<feature type="region of interest" description="Disordered" evidence="1">
    <location>
        <begin position="1"/>
        <end position="33"/>
    </location>
</feature>
<feature type="region of interest" description="Disordered" evidence="1">
    <location>
        <begin position="300"/>
        <end position="325"/>
    </location>
</feature>
<feature type="region of interest" description="Disordered" evidence="1">
    <location>
        <begin position="196"/>
        <end position="245"/>
    </location>
</feature>
<protein>
    <submittedName>
        <fullName evidence="2">Uncharacterized protein</fullName>
    </submittedName>
</protein>
<evidence type="ECO:0000256" key="1">
    <source>
        <dbReference type="SAM" id="MobiDB-lite"/>
    </source>
</evidence>
<name>A0ABR2BJM8_9ROSI</name>
<proteinExistence type="predicted"/>
<gene>
    <name evidence="2" type="ORF">V6N12_072624</name>
</gene>
<accession>A0ABR2BJM8</accession>
<dbReference type="Proteomes" id="UP001472677">
    <property type="component" value="Unassembled WGS sequence"/>
</dbReference>
<comment type="caution">
    <text evidence="2">The sequence shown here is derived from an EMBL/GenBank/DDBJ whole genome shotgun (WGS) entry which is preliminary data.</text>
</comment>
<evidence type="ECO:0000313" key="2">
    <source>
        <dbReference type="EMBL" id="KAK8507358.1"/>
    </source>
</evidence>
<dbReference type="EMBL" id="JBBPBM010000108">
    <property type="protein sequence ID" value="KAK8507358.1"/>
    <property type="molecule type" value="Genomic_DNA"/>
</dbReference>